<dbReference type="OMA" id="LLERMNY"/>
<dbReference type="KEGG" id="hro:HELRODRAFT_67423"/>
<dbReference type="STRING" id="6412.T1FZ07"/>
<dbReference type="eggNOG" id="KOG4559">
    <property type="taxonomic scope" value="Eukaryota"/>
</dbReference>
<evidence type="ECO:0000313" key="4">
    <source>
        <dbReference type="Proteomes" id="UP000015101"/>
    </source>
</evidence>
<dbReference type="EMBL" id="KB097143">
    <property type="protein sequence ID" value="ESN99359.1"/>
    <property type="molecule type" value="Genomic_DNA"/>
</dbReference>
<reference evidence="2 4" key="2">
    <citation type="journal article" date="2013" name="Nature">
        <title>Insights into bilaterian evolution from three spiralian genomes.</title>
        <authorList>
            <person name="Simakov O."/>
            <person name="Marletaz F."/>
            <person name="Cho S.J."/>
            <person name="Edsinger-Gonzales E."/>
            <person name="Havlak P."/>
            <person name="Hellsten U."/>
            <person name="Kuo D.H."/>
            <person name="Larsson T."/>
            <person name="Lv J."/>
            <person name="Arendt D."/>
            <person name="Savage R."/>
            <person name="Osoegawa K."/>
            <person name="de Jong P."/>
            <person name="Grimwood J."/>
            <person name="Chapman J.A."/>
            <person name="Shapiro H."/>
            <person name="Aerts A."/>
            <person name="Otillar R.P."/>
            <person name="Terry A.Y."/>
            <person name="Boore J.L."/>
            <person name="Grigoriev I.V."/>
            <person name="Lindberg D.R."/>
            <person name="Seaver E.C."/>
            <person name="Weisblat D.A."/>
            <person name="Putnam N.H."/>
            <person name="Rokhsar D.S."/>
        </authorList>
    </citation>
    <scope>NUCLEOTIDE SEQUENCE</scope>
</reference>
<accession>T1FZ07</accession>
<dbReference type="EMBL" id="AMQM01001214">
    <property type="status" value="NOT_ANNOTATED_CDS"/>
    <property type="molecule type" value="Genomic_DNA"/>
</dbReference>
<dbReference type="CTD" id="20214055"/>
<dbReference type="PANTHER" id="PTHR46479:SF1">
    <property type="entry name" value="BIOGENESIS OF LYSOSOME-RELATED ORGANELLES COMPLEX 1 SUBUNIT 2"/>
    <property type="match status" value="1"/>
</dbReference>
<dbReference type="HOGENOM" id="CLU_110820_2_0_1"/>
<dbReference type="OrthoDB" id="244061at2759"/>
<reference evidence="4" key="1">
    <citation type="submission" date="2012-12" db="EMBL/GenBank/DDBJ databases">
        <authorList>
            <person name="Hellsten U."/>
            <person name="Grimwood J."/>
            <person name="Chapman J.A."/>
            <person name="Shapiro H."/>
            <person name="Aerts A."/>
            <person name="Otillar R.P."/>
            <person name="Terry A.Y."/>
            <person name="Boore J.L."/>
            <person name="Simakov O."/>
            <person name="Marletaz F."/>
            <person name="Cho S.-J."/>
            <person name="Edsinger-Gonzales E."/>
            <person name="Havlak P."/>
            <person name="Kuo D.-H."/>
            <person name="Larsson T."/>
            <person name="Lv J."/>
            <person name="Arendt D."/>
            <person name="Savage R."/>
            <person name="Osoegawa K."/>
            <person name="de Jong P."/>
            <person name="Lindberg D.R."/>
            <person name="Seaver E.C."/>
            <person name="Weisblat D.A."/>
            <person name="Putnam N.H."/>
            <person name="Grigoriev I.V."/>
            <person name="Rokhsar D.S."/>
        </authorList>
    </citation>
    <scope>NUCLEOTIDE SEQUENCE</scope>
</reference>
<dbReference type="GO" id="GO:0099078">
    <property type="term" value="C:BORC complex"/>
    <property type="evidence" value="ECO:0000318"/>
    <property type="project" value="GO_Central"/>
</dbReference>
<name>T1FZ07_HELRO</name>
<dbReference type="GO" id="GO:0032418">
    <property type="term" value="P:lysosome localization"/>
    <property type="evidence" value="ECO:0000318"/>
    <property type="project" value="GO_Central"/>
</dbReference>
<organism evidence="3 4">
    <name type="scientific">Helobdella robusta</name>
    <name type="common">Californian leech</name>
    <dbReference type="NCBI Taxonomy" id="6412"/>
    <lineage>
        <taxon>Eukaryota</taxon>
        <taxon>Metazoa</taxon>
        <taxon>Spiralia</taxon>
        <taxon>Lophotrochozoa</taxon>
        <taxon>Annelida</taxon>
        <taxon>Clitellata</taxon>
        <taxon>Hirudinea</taxon>
        <taxon>Rhynchobdellida</taxon>
        <taxon>Glossiphoniidae</taxon>
        <taxon>Helobdella</taxon>
    </lineage>
</organism>
<dbReference type="InterPro" id="IPR019269">
    <property type="entry name" value="BLOC1_su2"/>
</dbReference>
<dbReference type="Proteomes" id="UP000015101">
    <property type="component" value="Unassembled WGS sequence"/>
</dbReference>
<dbReference type="PANTHER" id="PTHR46479">
    <property type="entry name" value="BIOGENESIS OF LYSOSOME-RELATED ORGANELLES COMPLEX 1 SUBUNIT 2"/>
    <property type="match status" value="1"/>
</dbReference>
<evidence type="ECO:0008006" key="5">
    <source>
        <dbReference type="Google" id="ProtNLM"/>
    </source>
</evidence>
<dbReference type="Pfam" id="PF10046">
    <property type="entry name" value="BLOC1_2"/>
    <property type="match status" value="1"/>
</dbReference>
<gene>
    <name evidence="3" type="primary">20214055</name>
    <name evidence="2" type="ORF">HELRODRAFT_67423</name>
</gene>
<evidence type="ECO:0000256" key="1">
    <source>
        <dbReference type="ARBA" id="ARBA00008468"/>
    </source>
</evidence>
<dbReference type="RefSeq" id="XP_009022569.1">
    <property type="nucleotide sequence ID" value="XM_009024321.1"/>
</dbReference>
<proteinExistence type="inferred from homology"/>
<dbReference type="GO" id="GO:0031083">
    <property type="term" value="C:BLOC-1 complex"/>
    <property type="evidence" value="ECO:0000318"/>
    <property type="project" value="GO_Central"/>
</dbReference>
<comment type="similarity">
    <text evidence="1">Belongs to the BLOC1S2 family.</text>
</comment>
<dbReference type="GeneID" id="20214055"/>
<evidence type="ECO:0000313" key="2">
    <source>
        <dbReference type="EMBL" id="ESN99359.1"/>
    </source>
</evidence>
<dbReference type="InParanoid" id="T1FZ07"/>
<keyword evidence="4" id="KW-1185">Reference proteome</keyword>
<dbReference type="GO" id="GO:0043015">
    <property type="term" value="F:gamma-tubulin binding"/>
    <property type="evidence" value="ECO:0000318"/>
    <property type="project" value="GO_Central"/>
</dbReference>
<evidence type="ECO:0000313" key="3">
    <source>
        <dbReference type="EnsemblMetazoa" id="HelroP67423"/>
    </source>
</evidence>
<dbReference type="EnsemblMetazoa" id="HelroT67423">
    <property type="protein sequence ID" value="HelroP67423"/>
    <property type="gene ID" value="HelroG67423"/>
</dbReference>
<sequence length="101" mass="11817">ELCQDMLNKSVGYFNGELTSTCEEYQLLERMNYESTKKFLEMKDVSVGICSSIENLNVKYANLQPYFEMIDQLEESVTSLEQAIYKVDSYSKRLGISFYYK</sequence>
<dbReference type="GO" id="GO:0016197">
    <property type="term" value="P:endosomal transport"/>
    <property type="evidence" value="ECO:0000318"/>
    <property type="project" value="GO_Central"/>
</dbReference>
<dbReference type="GO" id="GO:0000930">
    <property type="term" value="C:gamma-tubulin complex"/>
    <property type="evidence" value="ECO:0000318"/>
    <property type="project" value="GO_Central"/>
</dbReference>
<protein>
    <recommendedName>
        <fullName evidence="5">Biogenesis of lysosome-related organelles complex 1 subunit 2</fullName>
    </recommendedName>
</protein>
<reference evidence="3" key="3">
    <citation type="submission" date="2015-06" db="UniProtKB">
        <authorList>
            <consortium name="EnsemblMetazoa"/>
        </authorList>
    </citation>
    <scope>IDENTIFICATION</scope>
</reference>
<dbReference type="AlphaFoldDB" id="T1FZ07"/>